<dbReference type="STRING" id="225164.V4A5M4"/>
<dbReference type="PANTHER" id="PTHR11675">
    <property type="entry name" value="N-ACETYLGALACTOSAMINYLTRANSFERASE"/>
    <property type="match status" value="1"/>
</dbReference>
<dbReference type="GO" id="GO:0004653">
    <property type="term" value="F:polypeptide N-acetylgalactosaminyltransferase activity"/>
    <property type="evidence" value="ECO:0007669"/>
    <property type="project" value="TreeGrafter"/>
</dbReference>
<evidence type="ECO:0000256" key="3">
    <source>
        <dbReference type="ARBA" id="ARBA00022692"/>
    </source>
</evidence>
<dbReference type="GO" id="GO:0006493">
    <property type="term" value="P:protein O-linked glycosylation"/>
    <property type="evidence" value="ECO:0007669"/>
    <property type="project" value="TreeGrafter"/>
</dbReference>
<proteinExistence type="inferred from homology"/>
<dbReference type="EMBL" id="KB202163">
    <property type="protein sequence ID" value="ESO91997.1"/>
    <property type="molecule type" value="Genomic_DNA"/>
</dbReference>
<dbReference type="KEGG" id="lgi:LOTGIDRAFT_121670"/>
<protein>
    <recommendedName>
        <fullName evidence="9">Glycosyltransferase 2-like domain-containing protein</fullName>
    </recommendedName>
</protein>
<dbReference type="HOGENOM" id="CLU_013477_0_0_1"/>
<name>V4A5M4_LOTGI</name>
<dbReference type="CTD" id="20232004"/>
<feature type="non-terminal residue" evidence="10">
    <location>
        <position position="1"/>
    </location>
</feature>
<dbReference type="InterPro" id="IPR045885">
    <property type="entry name" value="GalNAc-T"/>
</dbReference>
<accession>V4A5M4</accession>
<dbReference type="InterPro" id="IPR029044">
    <property type="entry name" value="Nucleotide-diphossugar_trans"/>
</dbReference>
<dbReference type="GeneID" id="20232004"/>
<keyword evidence="6" id="KW-0472">Membrane</keyword>
<dbReference type="RefSeq" id="XP_009057309.1">
    <property type="nucleotide sequence ID" value="XM_009059061.1"/>
</dbReference>
<dbReference type="CDD" id="cd02510">
    <property type="entry name" value="pp-GalNAc-T"/>
    <property type="match status" value="1"/>
</dbReference>
<dbReference type="GO" id="GO:0005794">
    <property type="term" value="C:Golgi apparatus"/>
    <property type="evidence" value="ECO:0007669"/>
    <property type="project" value="TreeGrafter"/>
</dbReference>
<evidence type="ECO:0000256" key="4">
    <source>
        <dbReference type="ARBA" id="ARBA00022968"/>
    </source>
</evidence>
<evidence type="ECO:0000259" key="9">
    <source>
        <dbReference type="Pfam" id="PF00535"/>
    </source>
</evidence>
<organism evidence="10 11">
    <name type="scientific">Lottia gigantea</name>
    <name type="common">Giant owl limpet</name>
    <dbReference type="NCBI Taxonomy" id="225164"/>
    <lineage>
        <taxon>Eukaryota</taxon>
        <taxon>Metazoa</taxon>
        <taxon>Spiralia</taxon>
        <taxon>Lophotrochozoa</taxon>
        <taxon>Mollusca</taxon>
        <taxon>Gastropoda</taxon>
        <taxon>Patellogastropoda</taxon>
        <taxon>Lottioidea</taxon>
        <taxon>Lottiidae</taxon>
        <taxon>Lottia</taxon>
    </lineage>
</organism>
<feature type="domain" description="Glycosyltransferase 2-like" evidence="9">
    <location>
        <begin position="68"/>
        <end position="247"/>
    </location>
</feature>
<dbReference type="GO" id="GO:0016020">
    <property type="term" value="C:membrane"/>
    <property type="evidence" value="ECO:0007669"/>
    <property type="project" value="UniProtKB-SubCell"/>
</dbReference>
<dbReference type="Proteomes" id="UP000030746">
    <property type="component" value="Unassembled WGS sequence"/>
</dbReference>
<dbReference type="InterPro" id="IPR001173">
    <property type="entry name" value="Glyco_trans_2-like"/>
</dbReference>
<keyword evidence="5" id="KW-1133">Transmembrane helix</keyword>
<keyword evidence="11" id="KW-1185">Reference proteome</keyword>
<evidence type="ECO:0000313" key="11">
    <source>
        <dbReference type="Proteomes" id="UP000030746"/>
    </source>
</evidence>
<comment type="subcellular location">
    <subcellularLocation>
        <location evidence="8">Endomembrane system</location>
        <topology evidence="8">Single-pass membrane protein</topology>
    </subcellularLocation>
    <subcellularLocation>
        <location evidence="1">Membrane</location>
        <topology evidence="1">Single-pass type II membrane protein</topology>
    </subcellularLocation>
</comment>
<evidence type="ECO:0000256" key="7">
    <source>
        <dbReference type="ARBA" id="ARBA00023157"/>
    </source>
</evidence>
<evidence type="ECO:0000256" key="2">
    <source>
        <dbReference type="ARBA" id="ARBA00005680"/>
    </source>
</evidence>
<evidence type="ECO:0000256" key="6">
    <source>
        <dbReference type="ARBA" id="ARBA00023136"/>
    </source>
</evidence>
<evidence type="ECO:0000256" key="1">
    <source>
        <dbReference type="ARBA" id="ARBA00004606"/>
    </source>
</evidence>
<dbReference type="Gene3D" id="3.90.550.10">
    <property type="entry name" value="Spore Coat Polysaccharide Biosynthesis Protein SpsA, Chain A"/>
    <property type="match status" value="1"/>
</dbReference>
<reference evidence="10 11" key="1">
    <citation type="journal article" date="2013" name="Nature">
        <title>Insights into bilaterian evolution from three spiralian genomes.</title>
        <authorList>
            <person name="Simakov O."/>
            <person name="Marletaz F."/>
            <person name="Cho S.J."/>
            <person name="Edsinger-Gonzales E."/>
            <person name="Havlak P."/>
            <person name="Hellsten U."/>
            <person name="Kuo D.H."/>
            <person name="Larsson T."/>
            <person name="Lv J."/>
            <person name="Arendt D."/>
            <person name="Savage R."/>
            <person name="Osoegawa K."/>
            <person name="de Jong P."/>
            <person name="Grimwood J."/>
            <person name="Chapman J.A."/>
            <person name="Shapiro H."/>
            <person name="Aerts A."/>
            <person name="Otillar R.P."/>
            <person name="Terry A.Y."/>
            <person name="Boore J.L."/>
            <person name="Grigoriev I.V."/>
            <person name="Lindberg D.R."/>
            <person name="Seaver E.C."/>
            <person name="Weisblat D.A."/>
            <person name="Putnam N.H."/>
            <person name="Rokhsar D.S."/>
        </authorList>
    </citation>
    <scope>NUCLEOTIDE SEQUENCE [LARGE SCALE GENOMIC DNA]</scope>
</reference>
<dbReference type="OMA" id="DEGFDIW"/>
<dbReference type="Pfam" id="PF00535">
    <property type="entry name" value="Glycos_transf_2"/>
    <property type="match status" value="1"/>
</dbReference>
<gene>
    <name evidence="10" type="ORF">LOTGIDRAFT_121670</name>
</gene>
<dbReference type="SUPFAM" id="SSF53448">
    <property type="entry name" value="Nucleotide-diphospho-sugar transferases"/>
    <property type="match status" value="1"/>
</dbReference>
<evidence type="ECO:0000256" key="8">
    <source>
        <dbReference type="ARBA" id="ARBA00037847"/>
    </source>
</evidence>
<sequence>SFSGEMGQPVKIDREMLTDENKTLWDLGFEKNSFNQFVSDMISVNRSLPDVRWPECKNIRYENLPQVSVVIPFLNESFSVLVRTVHSILNRSPPELLKEIVLADDASQMEHLGKPLDDYMANFPKVSIERLKKRQGLVQSRILGFNHTTAPVVIFMDSHCEVTNGWLEPLLDRIKRDYRTVVSAIFDDIDAIDFGYTICDQSETVVFTWDLMYDWTITDSKNRIEPIKTATLTGGFIGVSRKFFTEIGMFDEGFLIWGAENLELAFKAWMCHGKVEMIPCSRVGHVWRNGNLPYDVPTQDYRGRNSLRLAEVWLDEYKEFVYQYYGKDHKTIDIGDISSRKAIKEKLKCRSFEWYIKEIAPKTFIPSRCHAWGSVRLSVGYIVQK</sequence>
<keyword evidence="4" id="KW-0735">Signal-anchor</keyword>
<keyword evidence="7" id="KW-1015">Disulfide bond</keyword>
<comment type="similarity">
    <text evidence="2">Belongs to the glycosyltransferase 2 family. GalNAc-T subfamily.</text>
</comment>
<evidence type="ECO:0000256" key="5">
    <source>
        <dbReference type="ARBA" id="ARBA00022989"/>
    </source>
</evidence>
<keyword evidence="3" id="KW-0812">Transmembrane</keyword>
<dbReference type="PANTHER" id="PTHR11675:SF131">
    <property type="entry name" value="POLYPEPTIDE N-ACETYLGALACTOSAMINYLTRANSFERASE 9-RELATED"/>
    <property type="match status" value="1"/>
</dbReference>
<evidence type="ECO:0000313" key="10">
    <source>
        <dbReference type="EMBL" id="ESO91997.1"/>
    </source>
</evidence>
<dbReference type="OrthoDB" id="6051244at2759"/>
<dbReference type="AlphaFoldDB" id="V4A5M4"/>